<evidence type="ECO:0000313" key="1">
    <source>
        <dbReference type="EMBL" id="EAY31648.1"/>
    </source>
</evidence>
<accession>A1ZDA9</accession>
<protein>
    <submittedName>
        <fullName evidence="1">Uncharacterized protein</fullName>
    </submittedName>
</protein>
<sequence length="44" mass="5107">MSDLLCTKVTRIHHKVKAVPLAKLPKILHHLDQLLNNFYQTCPK</sequence>
<dbReference type="AlphaFoldDB" id="A1ZDA9"/>
<keyword evidence="2" id="KW-1185">Reference proteome</keyword>
<reference evidence="1 2" key="1">
    <citation type="submission" date="2007-01" db="EMBL/GenBank/DDBJ databases">
        <authorList>
            <person name="Haygood M."/>
            <person name="Podell S."/>
            <person name="Anderson C."/>
            <person name="Hopkinson B."/>
            <person name="Roe K."/>
            <person name="Barbeau K."/>
            <person name="Gaasterland T."/>
            <person name="Ferriera S."/>
            <person name="Johnson J."/>
            <person name="Kravitz S."/>
            <person name="Beeson K."/>
            <person name="Sutton G."/>
            <person name="Rogers Y.-H."/>
            <person name="Friedman R."/>
            <person name="Frazier M."/>
            <person name="Venter J.C."/>
        </authorList>
    </citation>
    <scope>NUCLEOTIDE SEQUENCE [LARGE SCALE GENOMIC DNA]</scope>
    <source>
        <strain evidence="1 2">ATCC 23134</strain>
    </source>
</reference>
<comment type="caution">
    <text evidence="1">The sequence shown here is derived from an EMBL/GenBank/DDBJ whole genome shotgun (WGS) entry which is preliminary data.</text>
</comment>
<name>A1ZDA9_MICM2</name>
<evidence type="ECO:0000313" key="2">
    <source>
        <dbReference type="Proteomes" id="UP000004095"/>
    </source>
</evidence>
<dbReference type="Proteomes" id="UP000004095">
    <property type="component" value="Unassembled WGS sequence"/>
</dbReference>
<proteinExistence type="predicted"/>
<organism evidence="1 2">
    <name type="scientific">Microscilla marina ATCC 23134</name>
    <dbReference type="NCBI Taxonomy" id="313606"/>
    <lineage>
        <taxon>Bacteria</taxon>
        <taxon>Pseudomonadati</taxon>
        <taxon>Bacteroidota</taxon>
        <taxon>Cytophagia</taxon>
        <taxon>Cytophagales</taxon>
        <taxon>Microscillaceae</taxon>
        <taxon>Microscilla</taxon>
    </lineage>
</organism>
<dbReference type="EMBL" id="AAWS01000002">
    <property type="protein sequence ID" value="EAY31648.1"/>
    <property type="molecule type" value="Genomic_DNA"/>
</dbReference>
<gene>
    <name evidence="1" type="ORF">M23134_05154</name>
</gene>